<dbReference type="Pfam" id="PF13536">
    <property type="entry name" value="EmrE"/>
    <property type="match status" value="1"/>
</dbReference>
<protein>
    <submittedName>
        <fullName evidence="2">Multidrug resistance efflux transporter family protein</fullName>
    </submittedName>
</protein>
<feature type="transmembrane region" description="Helical" evidence="1">
    <location>
        <begin position="286"/>
        <end position="303"/>
    </location>
</feature>
<keyword evidence="3" id="KW-1185">Reference proteome</keyword>
<keyword evidence="1" id="KW-0472">Membrane</keyword>
<feature type="transmembrane region" description="Helical" evidence="1">
    <location>
        <begin position="99"/>
        <end position="119"/>
    </location>
</feature>
<feature type="transmembrane region" description="Helical" evidence="1">
    <location>
        <begin position="224"/>
        <end position="243"/>
    </location>
</feature>
<dbReference type="InterPro" id="IPR032713">
    <property type="entry name" value="EmrE"/>
</dbReference>
<feature type="transmembrane region" description="Helical" evidence="1">
    <location>
        <begin position="264"/>
        <end position="280"/>
    </location>
</feature>
<reference evidence="2 3" key="1">
    <citation type="submission" date="2021-01" db="EMBL/GenBank/DDBJ databases">
        <title>C459-1 draft genome sequence.</title>
        <authorList>
            <person name="Zhang X.-F."/>
        </authorList>
    </citation>
    <scope>NUCLEOTIDE SEQUENCE [LARGE SCALE GENOMIC DNA]</scope>
    <source>
        <strain evidence="3">C459-1</strain>
    </source>
</reference>
<evidence type="ECO:0000256" key="1">
    <source>
        <dbReference type="SAM" id="Phobius"/>
    </source>
</evidence>
<feature type="transmembrane region" description="Helical" evidence="1">
    <location>
        <begin position="131"/>
        <end position="149"/>
    </location>
</feature>
<feature type="transmembrane region" description="Helical" evidence="1">
    <location>
        <begin position="193"/>
        <end position="212"/>
    </location>
</feature>
<sequence length="305" mass="33948">MKITQQAFLLGLLSALFFAVTFVVNRLMSVEGGSWIWSASLRFYWMLPFFLIIVILRRNLKPLLNAIKQKPLPWLLWSTIGFGIFYAPLTYAAAFSPSWLVASTWQITIIAGMILAPFINKNYQSIHSKSTYTFSAIILLGIAIMQIQALQSVEISNLLSGFFWVLVAAFAYPLGNRKMMQLAEGQLDVYQRILGMILCSIPFWIGLNLYGYSSGHPSPSDSQLLQTLIVAVFSGVIATVLFFTATDMVRKDEKGLAKVEATQSAEVVFAVIGEIFILQSPLPDNYALIGILLVIMGMSLHSLKK</sequence>
<evidence type="ECO:0000313" key="3">
    <source>
        <dbReference type="Proteomes" id="UP000625283"/>
    </source>
</evidence>
<comment type="caution">
    <text evidence="2">The sequence shown here is derived from an EMBL/GenBank/DDBJ whole genome shotgun (WGS) entry which is preliminary data.</text>
</comment>
<feature type="transmembrane region" description="Helical" evidence="1">
    <location>
        <begin position="72"/>
        <end position="93"/>
    </location>
</feature>
<feature type="transmembrane region" description="Helical" evidence="1">
    <location>
        <begin position="42"/>
        <end position="60"/>
    </location>
</feature>
<keyword evidence="1" id="KW-1133">Transmembrane helix</keyword>
<accession>A0ABS1R0A1</accession>
<dbReference type="EMBL" id="JAERTY010000002">
    <property type="protein sequence ID" value="MBL1408095.1"/>
    <property type="molecule type" value="Genomic_DNA"/>
</dbReference>
<dbReference type="RefSeq" id="WP_202101871.1">
    <property type="nucleotide sequence ID" value="NZ_JAERTY010000002.1"/>
</dbReference>
<feature type="transmembrane region" description="Helical" evidence="1">
    <location>
        <begin position="155"/>
        <end position="172"/>
    </location>
</feature>
<name>A0ABS1R0A1_9SPHI</name>
<keyword evidence="1" id="KW-0812">Transmembrane</keyword>
<evidence type="ECO:0000313" key="2">
    <source>
        <dbReference type="EMBL" id="MBL1408095.1"/>
    </source>
</evidence>
<organism evidence="2 3">
    <name type="scientific">Sphingobacterium faecale</name>
    <dbReference type="NCBI Taxonomy" id="2803775"/>
    <lineage>
        <taxon>Bacteria</taxon>
        <taxon>Pseudomonadati</taxon>
        <taxon>Bacteroidota</taxon>
        <taxon>Sphingobacteriia</taxon>
        <taxon>Sphingobacteriales</taxon>
        <taxon>Sphingobacteriaceae</taxon>
        <taxon>Sphingobacterium</taxon>
    </lineage>
</organism>
<dbReference type="Proteomes" id="UP000625283">
    <property type="component" value="Unassembled WGS sequence"/>
</dbReference>
<proteinExistence type="predicted"/>
<gene>
    <name evidence="2" type="ORF">JKG61_04970</name>
</gene>